<organism evidence="1 2">
    <name type="scientific">Actinophytocola oryzae</name>
    <dbReference type="NCBI Taxonomy" id="502181"/>
    <lineage>
        <taxon>Bacteria</taxon>
        <taxon>Bacillati</taxon>
        <taxon>Actinomycetota</taxon>
        <taxon>Actinomycetes</taxon>
        <taxon>Pseudonocardiales</taxon>
        <taxon>Pseudonocardiaceae</taxon>
    </lineage>
</organism>
<dbReference type="EMBL" id="SOCP01000005">
    <property type="protein sequence ID" value="TDV52379.1"/>
    <property type="molecule type" value="Genomic_DNA"/>
</dbReference>
<reference evidence="1 2" key="1">
    <citation type="submission" date="2019-03" db="EMBL/GenBank/DDBJ databases">
        <title>Genomic Encyclopedia of Archaeal and Bacterial Type Strains, Phase II (KMG-II): from individual species to whole genera.</title>
        <authorList>
            <person name="Goeker M."/>
        </authorList>
    </citation>
    <scope>NUCLEOTIDE SEQUENCE [LARGE SCALE GENOMIC DNA]</scope>
    <source>
        <strain evidence="1 2">DSM 45499</strain>
    </source>
</reference>
<gene>
    <name evidence="1" type="ORF">CLV71_105511</name>
</gene>
<dbReference type="Proteomes" id="UP000294927">
    <property type="component" value="Unassembled WGS sequence"/>
</dbReference>
<name>A0A4R7VSN2_9PSEU</name>
<evidence type="ECO:0000313" key="1">
    <source>
        <dbReference type="EMBL" id="TDV52379.1"/>
    </source>
</evidence>
<dbReference type="OrthoDB" id="3577251at2"/>
<dbReference type="AlphaFoldDB" id="A0A4R7VSN2"/>
<evidence type="ECO:0000313" key="2">
    <source>
        <dbReference type="Proteomes" id="UP000294927"/>
    </source>
</evidence>
<dbReference type="Gene3D" id="3.90.20.10">
    <property type="match status" value="1"/>
</dbReference>
<comment type="caution">
    <text evidence="1">The sequence shown here is derived from an EMBL/GenBank/DDBJ whole genome shotgun (WGS) entry which is preliminary data.</text>
</comment>
<dbReference type="RefSeq" id="WP_133903742.1">
    <property type="nucleotide sequence ID" value="NZ_SOCP01000005.1"/>
</dbReference>
<protein>
    <submittedName>
        <fullName evidence="1">Uncharacterized protein</fullName>
    </submittedName>
</protein>
<sequence>MTQAVPLEERVTKLEREMREVRYMAGRTDREVSDLQVTLKGHNGVLNAIREDQVDQGKKLDLVERRLGKLEMKVDENFAKVDENFAKVDENFAKVEAKFDVLYQGQEKITQLLNRHLGEPDDDIHGGGGGE</sequence>
<proteinExistence type="predicted"/>
<keyword evidence="2" id="KW-1185">Reference proteome</keyword>
<accession>A0A4R7VSN2</accession>